<sequence>MSASGVLTPGSAMWRSVVERNVVSFRRQWAAFVTGFAEPVFYLFSLGIGVGSLVPFVMTDGGRRSPTRPSSRRPCSPARR</sequence>
<accession>A0AC61U1W9</accession>
<protein>
    <submittedName>
        <fullName evidence="1">Uncharacterized protein</fullName>
    </submittedName>
</protein>
<reference evidence="1" key="1">
    <citation type="submission" date="2021-11" db="EMBL/GenBank/DDBJ databases">
        <title>Study of the species diversity of bacterial strains isolated from a unique natural object - Shulgan-Tash cave (Bashkiria).</title>
        <authorList>
            <person name="Sazanova A.L."/>
            <person name="Chirak E.R."/>
            <person name="Safronova V.I."/>
        </authorList>
    </citation>
    <scope>NUCLEOTIDE SEQUENCE</scope>
    <source>
        <strain evidence="1">P1</strain>
    </source>
</reference>
<dbReference type="Proteomes" id="UP001059663">
    <property type="component" value="Chromosome"/>
</dbReference>
<organism evidence="1 2">
    <name type="scientific">Janibacter limosus</name>
    <dbReference type="NCBI Taxonomy" id="53458"/>
    <lineage>
        <taxon>Bacteria</taxon>
        <taxon>Bacillati</taxon>
        <taxon>Actinomycetota</taxon>
        <taxon>Actinomycetes</taxon>
        <taxon>Micrococcales</taxon>
        <taxon>Intrasporangiaceae</taxon>
        <taxon>Janibacter</taxon>
    </lineage>
</organism>
<evidence type="ECO:0000313" key="1">
    <source>
        <dbReference type="EMBL" id="UUZ43782.1"/>
    </source>
</evidence>
<name>A0AC61U1W9_9MICO</name>
<dbReference type="EMBL" id="CP087977">
    <property type="protein sequence ID" value="UUZ43782.1"/>
    <property type="molecule type" value="Genomic_DNA"/>
</dbReference>
<evidence type="ECO:0000313" key="2">
    <source>
        <dbReference type="Proteomes" id="UP001059663"/>
    </source>
</evidence>
<proteinExistence type="predicted"/>
<gene>
    <name evidence="1" type="ORF">LP422_13425</name>
</gene>